<keyword evidence="2" id="KW-0547">Nucleotide-binding</keyword>
<feature type="domain" description="ABC transporter" evidence="1">
    <location>
        <begin position="1"/>
        <end position="43"/>
    </location>
</feature>
<gene>
    <name evidence="2" type="ORF">COX46_05825</name>
</gene>
<keyword evidence="2" id="KW-0067">ATP-binding</keyword>
<reference evidence="2 3" key="1">
    <citation type="submission" date="2017-09" db="EMBL/GenBank/DDBJ databases">
        <title>Depth-based differentiation of microbial function through sediment-hosted aquifers and enrichment of novel symbionts in the deep terrestrial subsurface.</title>
        <authorList>
            <person name="Probst A.J."/>
            <person name="Ladd B."/>
            <person name="Jarett J.K."/>
            <person name="Geller-Mcgrath D.E."/>
            <person name="Sieber C.M."/>
            <person name="Emerson J.B."/>
            <person name="Anantharaman K."/>
            <person name="Thomas B.C."/>
            <person name="Malmstrom R."/>
            <person name="Stieglmeier M."/>
            <person name="Klingl A."/>
            <person name="Woyke T."/>
            <person name="Ryan C.M."/>
            <person name="Banfield J.F."/>
        </authorList>
    </citation>
    <scope>NUCLEOTIDE SEQUENCE [LARGE SCALE GENOMIC DNA]</scope>
    <source>
        <strain evidence="2">CG23_combo_of_CG06-09_8_20_14_all_48_7</strain>
    </source>
</reference>
<evidence type="ECO:0000313" key="3">
    <source>
        <dbReference type="Proteomes" id="UP000230392"/>
    </source>
</evidence>
<feature type="non-terminal residue" evidence="2">
    <location>
        <position position="48"/>
    </location>
</feature>
<dbReference type="InterPro" id="IPR027417">
    <property type="entry name" value="P-loop_NTPase"/>
</dbReference>
<accession>A0A2G9Y9P2</accession>
<dbReference type="AlphaFoldDB" id="A0A2G9Y9P2"/>
<dbReference type="EMBL" id="PCRF01000284">
    <property type="protein sequence ID" value="PIP15443.1"/>
    <property type="molecule type" value="Genomic_DNA"/>
</dbReference>
<evidence type="ECO:0000313" key="2">
    <source>
        <dbReference type="EMBL" id="PIP15443.1"/>
    </source>
</evidence>
<comment type="caution">
    <text evidence="2">The sequence shown here is derived from an EMBL/GenBank/DDBJ whole genome shotgun (WGS) entry which is preliminary data.</text>
</comment>
<proteinExistence type="predicted"/>
<dbReference type="GO" id="GO:0005524">
    <property type="term" value="F:ATP binding"/>
    <property type="evidence" value="ECO:0007669"/>
    <property type="project" value="UniProtKB-KW"/>
</dbReference>
<dbReference type="Gene3D" id="3.40.50.300">
    <property type="entry name" value="P-loop containing nucleotide triphosphate hydrolases"/>
    <property type="match status" value="1"/>
</dbReference>
<feature type="non-terminal residue" evidence="2">
    <location>
        <position position="1"/>
    </location>
</feature>
<dbReference type="SUPFAM" id="SSF52540">
    <property type="entry name" value="P-loop containing nucleoside triphosphate hydrolases"/>
    <property type="match status" value="1"/>
</dbReference>
<sequence>VEEGKNTVIIGASGVGKTVLLKTILGLIRQQQGRIFIQGKETTLFSRG</sequence>
<evidence type="ECO:0000259" key="1">
    <source>
        <dbReference type="Pfam" id="PF00005"/>
    </source>
</evidence>
<dbReference type="Proteomes" id="UP000230392">
    <property type="component" value="Unassembled WGS sequence"/>
</dbReference>
<dbReference type="GO" id="GO:0016887">
    <property type="term" value="F:ATP hydrolysis activity"/>
    <property type="evidence" value="ECO:0007669"/>
    <property type="project" value="InterPro"/>
</dbReference>
<name>A0A2G9Y9P2_9BACT</name>
<protein>
    <submittedName>
        <fullName evidence="2">ABC transporter ATP-binding protein</fullName>
    </submittedName>
</protein>
<dbReference type="Pfam" id="PF00005">
    <property type="entry name" value="ABC_tran"/>
    <property type="match status" value="1"/>
</dbReference>
<organism evidence="2 3">
    <name type="scientific">bacterium (Candidatus Ratteibacteria) CG23_combo_of_CG06-09_8_20_14_all_48_7</name>
    <dbReference type="NCBI Taxonomy" id="2014292"/>
    <lineage>
        <taxon>Bacteria</taxon>
        <taxon>Candidatus Ratteibacteria</taxon>
    </lineage>
</organism>
<dbReference type="InterPro" id="IPR003439">
    <property type="entry name" value="ABC_transporter-like_ATP-bd"/>
</dbReference>